<accession>A0ABY9E5R0</accession>
<dbReference type="EMBL" id="CP098023">
    <property type="protein sequence ID" value="WKD48354.1"/>
    <property type="molecule type" value="Genomic_DNA"/>
</dbReference>
<organism evidence="1 2">
    <name type="scientific">Microbulbifer spongiae</name>
    <dbReference type="NCBI Taxonomy" id="2944933"/>
    <lineage>
        <taxon>Bacteria</taxon>
        <taxon>Pseudomonadati</taxon>
        <taxon>Pseudomonadota</taxon>
        <taxon>Gammaproteobacteria</taxon>
        <taxon>Cellvibrionales</taxon>
        <taxon>Microbulbiferaceae</taxon>
        <taxon>Microbulbifer</taxon>
    </lineage>
</organism>
<protein>
    <submittedName>
        <fullName evidence="1">Uncharacterized protein</fullName>
    </submittedName>
</protein>
<keyword evidence="2" id="KW-1185">Reference proteome</keyword>
<gene>
    <name evidence="1" type="ORF">M8T91_10445</name>
</gene>
<name>A0ABY9E5R0_9GAMM</name>
<reference evidence="1 2" key="1">
    <citation type="submission" date="2022-05" db="EMBL/GenBank/DDBJ databases">
        <title>Microbulbifer sp. nov., isolated from sponge.</title>
        <authorList>
            <person name="Gao L."/>
        </authorList>
    </citation>
    <scope>NUCLEOTIDE SEQUENCE [LARGE SCALE GENOMIC DNA]</scope>
    <source>
        <strain evidence="1 2">MI-G</strain>
    </source>
</reference>
<proteinExistence type="predicted"/>
<sequence>MITIRLFFYRFCHNSHVLGPRWYAHVFTGKALTHRLQVRNNALSKMEFSHQVIPAALLMDWCNALQVSLQALTLADERDDRVQVLPARYAQGYAQLGIPQRRWVLAHLVLVAQWEPEARPE</sequence>
<dbReference type="Proteomes" id="UP001321520">
    <property type="component" value="Chromosome"/>
</dbReference>
<evidence type="ECO:0000313" key="1">
    <source>
        <dbReference type="EMBL" id="WKD48354.1"/>
    </source>
</evidence>
<evidence type="ECO:0000313" key="2">
    <source>
        <dbReference type="Proteomes" id="UP001321520"/>
    </source>
</evidence>
<dbReference type="RefSeq" id="WP_301414093.1">
    <property type="nucleotide sequence ID" value="NZ_CP098023.1"/>
</dbReference>